<sequence length="247" mass="27238">MTHRVSPETLKRASAAANARLKEILSVSDQHPLYQTVRAGLISGTLKPRYHAGVGFAQVYLNEDVRLHLWHPDLPTEPESFGCRHDHRFDFTSTVLLGAVTNIFLSITPGWSTTAGSGDEVLEGFGRFNEWEVMPAHLGSAEPTIRQSGVDLHIDGIEVIRAGETYSFPKRRYHESRGHGVTLTVMKKFNQEETWAGILAPRGQPPVHGMAGPQVHKDTLVGLLLAAISKIDPSGWDRIQHLLDGGE</sequence>
<organism evidence="1 2">
    <name type="scientific">Brevundimonas phage vB_BpoS-Marchewka</name>
    <dbReference type="NCBI Taxonomy" id="2948604"/>
    <lineage>
        <taxon>Viruses</taxon>
        <taxon>Duplodnaviria</taxon>
        <taxon>Heunggongvirae</taxon>
        <taxon>Uroviricota</taxon>
        <taxon>Caudoviricetes</taxon>
        <taxon>Jeanschmidtviridae</taxon>
        <taxon>Marchewkavirus</taxon>
        <taxon>Marchewkavirus marchewka</taxon>
    </lineage>
</organism>
<dbReference type="Proteomes" id="UP001056634">
    <property type="component" value="Segment"/>
</dbReference>
<name>A0A9E7N4W8_9CAUD</name>
<keyword evidence="2" id="KW-1185">Reference proteome</keyword>
<reference evidence="1" key="1">
    <citation type="submission" date="2022-04" db="EMBL/GenBank/DDBJ databases">
        <authorList>
            <person name="Friedrich I."/>
            <person name="Schneider D."/>
            <person name="Poehlein A."/>
            <person name="Hertel R."/>
            <person name="Daniel R."/>
        </authorList>
    </citation>
    <scope>NUCLEOTIDE SEQUENCE</scope>
</reference>
<gene>
    <name evidence="1" type="ORF">MARCHEWKA_00590</name>
</gene>
<protein>
    <submittedName>
        <fullName evidence="1">Uncharacterized protein</fullName>
    </submittedName>
</protein>
<evidence type="ECO:0000313" key="1">
    <source>
        <dbReference type="EMBL" id="UTC28572.1"/>
    </source>
</evidence>
<proteinExistence type="predicted"/>
<dbReference type="EMBL" id="ON529851">
    <property type="protein sequence ID" value="UTC28572.1"/>
    <property type="molecule type" value="Genomic_DNA"/>
</dbReference>
<accession>A0A9E7N4W8</accession>
<evidence type="ECO:0000313" key="2">
    <source>
        <dbReference type="Proteomes" id="UP001056634"/>
    </source>
</evidence>